<dbReference type="AlphaFoldDB" id="B0D2J5"/>
<evidence type="ECO:0000313" key="2">
    <source>
        <dbReference type="Proteomes" id="UP000001194"/>
    </source>
</evidence>
<dbReference type="HOGENOM" id="CLU_1161318_0_0_1"/>
<accession>B0D2J5</accession>
<sequence>MGLASAPDLGLRIRVSAAARALRGSERVRVACSTFHPCVAVDASNMSYRSISAVPRSTRFVVQLKLKEKPRKKSLQVVSSFACHVIDALTSSRNPLVSVSSRRSRISSMGSTIVFSMNASLPPSSRSHPRRQLSFYTYERASRRVEPIPLADSVTRIVDTAPIERWNTNIMEEEGRTKFLEEIKQMVANIDTGELKLDHTIINAQTEYGAVYNETARALNLPIMIEILCQIDPRCIANP</sequence>
<evidence type="ECO:0000313" key="1">
    <source>
        <dbReference type="EMBL" id="EDR10761.1"/>
    </source>
</evidence>
<name>B0D2J5_LACBS</name>
<organism evidence="2">
    <name type="scientific">Laccaria bicolor (strain S238N-H82 / ATCC MYA-4686)</name>
    <name type="common">Bicoloured deceiver</name>
    <name type="synonym">Laccaria laccata var. bicolor</name>
    <dbReference type="NCBI Taxonomy" id="486041"/>
    <lineage>
        <taxon>Eukaryota</taxon>
        <taxon>Fungi</taxon>
        <taxon>Dikarya</taxon>
        <taxon>Basidiomycota</taxon>
        <taxon>Agaricomycotina</taxon>
        <taxon>Agaricomycetes</taxon>
        <taxon>Agaricomycetidae</taxon>
        <taxon>Agaricales</taxon>
        <taxon>Agaricineae</taxon>
        <taxon>Hydnangiaceae</taxon>
        <taxon>Laccaria</taxon>
    </lineage>
</organism>
<dbReference type="Proteomes" id="UP000001194">
    <property type="component" value="Unassembled WGS sequence"/>
</dbReference>
<gene>
    <name evidence="1" type="ORF">LACBIDRAFT_324634</name>
</gene>
<proteinExistence type="predicted"/>
<dbReference type="OrthoDB" id="3255221at2759"/>
<keyword evidence="2" id="KW-1185">Reference proteome</keyword>
<dbReference type="EMBL" id="DS547096">
    <property type="protein sequence ID" value="EDR10761.1"/>
    <property type="molecule type" value="Genomic_DNA"/>
</dbReference>
<dbReference type="KEGG" id="lbc:LACBIDRAFT_324634"/>
<dbReference type="GeneID" id="6074028"/>
<dbReference type="RefSeq" id="XP_001878062.1">
    <property type="nucleotide sequence ID" value="XM_001878027.1"/>
</dbReference>
<dbReference type="STRING" id="486041.B0D2J5"/>
<dbReference type="InParanoid" id="B0D2J5"/>
<reference evidence="1 2" key="1">
    <citation type="journal article" date="2008" name="Nature">
        <title>The genome of Laccaria bicolor provides insights into mycorrhizal symbiosis.</title>
        <authorList>
            <person name="Martin F."/>
            <person name="Aerts A."/>
            <person name="Ahren D."/>
            <person name="Brun A."/>
            <person name="Danchin E.G.J."/>
            <person name="Duchaussoy F."/>
            <person name="Gibon J."/>
            <person name="Kohler A."/>
            <person name="Lindquist E."/>
            <person name="Pereda V."/>
            <person name="Salamov A."/>
            <person name="Shapiro H.J."/>
            <person name="Wuyts J."/>
            <person name="Blaudez D."/>
            <person name="Buee M."/>
            <person name="Brokstein P."/>
            <person name="Canbaeck B."/>
            <person name="Cohen D."/>
            <person name="Courty P.E."/>
            <person name="Coutinho P.M."/>
            <person name="Delaruelle C."/>
            <person name="Detter J.C."/>
            <person name="Deveau A."/>
            <person name="DiFazio S."/>
            <person name="Duplessis S."/>
            <person name="Fraissinet-Tachet L."/>
            <person name="Lucic E."/>
            <person name="Frey-Klett P."/>
            <person name="Fourrey C."/>
            <person name="Feussner I."/>
            <person name="Gay G."/>
            <person name="Grimwood J."/>
            <person name="Hoegger P.J."/>
            <person name="Jain P."/>
            <person name="Kilaru S."/>
            <person name="Labbe J."/>
            <person name="Lin Y.C."/>
            <person name="Legue V."/>
            <person name="Le Tacon F."/>
            <person name="Marmeisse R."/>
            <person name="Melayah D."/>
            <person name="Montanini B."/>
            <person name="Muratet M."/>
            <person name="Nehls U."/>
            <person name="Niculita-Hirzel H."/>
            <person name="Oudot-Le Secq M.P."/>
            <person name="Peter M."/>
            <person name="Quesneville H."/>
            <person name="Rajashekar B."/>
            <person name="Reich M."/>
            <person name="Rouhier N."/>
            <person name="Schmutz J."/>
            <person name="Yin T."/>
            <person name="Chalot M."/>
            <person name="Henrissat B."/>
            <person name="Kuees U."/>
            <person name="Lucas S."/>
            <person name="Van de Peer Y."/>
            <person name="Podila G.K."/>
            <person name="Polle A."/>
            <person name="Pukkila P.J."/>
            <person name="Richardson P.M."/>
            <person name="Rouze P."/>
            <person name="Sanders I.R."/>
            <person name="Stajich J.E."/>
            <person name="Tunlid A."/>
            <person name="Tuskan G."/>
            <person name="Grigoriev I.V."/>
        </authorList>
    </citation>
    <scope>NUCLEOTIDE SEQUENCE [LARGE SCALE GENOMIC DNA]</scope>
    <source>
        <strain evidence="2">S238N-H82 / ATCC MYA-4686</strain>
    </source>
</reference>
<protein>
    <submittedName>
        <fullName evidence="1">Predicted protein</fullName>
    </submittedName>
</protein>